<proteinExistence type="predicted"/>
<dbReference type="Proteomes" id="UP000542674">
    <property type="component" value="Unassembled WGS sequence"/>
</dbReference>
<dbReference type="Pfam" id="PF10979">
    <property type="entry name" value="DUF2786"/>
    <property type="match status" value="1"/>
</dbReference>
<feature type="region of interest" description="Disordered" evidence="1">
    <location>
        <begin position="351"/>
        <end position="386"/>
    </location>
</feature>
<feature type="domain" description="DUF2786" evidence="2">
    <location>
        <begin position="161"/>
        <end position="199"/>
    </location>
</feature>
<protein>
    <recommendedName>
        <fullName evidence="2">DUF2786 domain-containing protein</fullName>
    </recommendedName>
</protein>
<feature type="region of interest" description="Disordered" evidence="1">
    <location>
        <begin position="1"/>
        <end position="25"/>
    </location>
</feature>
<sequence>MDPLSQALRHAAATRKARPPRAGDLPATEVEDAVHGVLADALHDLWDHGWLPYDVHEVVRRDEDERARSLLVDAVARDVAGQALHPVWRGQVADIGADVWWDADRPHVDQWASRHIETLDDALAATVAILRVLRALPVLPVIVPKPGSPLVGLDHRGVDPRVLNRVRGLLAKAESTPYPDEAEALSAKAQELVTRHALERMPTEEPTTVSRRLWLDKRYFDGKAHIVHVVAEANRSRAVVYRNPGFVALVGEELDLEIVELMSASLLVQATRAMVAAGDGARKGDEERSGDFRKAFLLSYAHRVGERLRAATATDDDRLLPVLAARKTAVDTLYRTLFTRTVSRSTPIRSEAGWSAGRSAADRADLDRPSASTPRRVGRGRRRTTG</sequence>
<organism evidence="3 4">
    <name type="scientific">Saccharothrix violaceirubra</name>
    <dbReference type="NCBI Taxonomy" id="413306"/>
    <lineage>
        <taxon>Bacteria</taxon>
        <taxon>Bacillati</taxon>
        <taxon>Actinomycetota</taxon>
        <taxon>Actinomycetes</taxon>
        <taxon>Pseudonocardiales</taxon>
        <taxon>Pseudonocardiaceae</taxon>
        <taxon>Saccharothrix</taxon>
    </lineage>
</organism>
<evidence type="ECO:0000313" key="3">
    <source>
        <dbReference type="EMBL" id="MBB4968073.1"/>
    </source>
</evidence>
<comment type="caution">
    <text evidence="3">The sequence shown here is derived from an EMBL/GenBank/DDBJ whole genome shotgun (WGS) entry which is preliminary data.</text>
</comment>
<dbReference type="AlphaFoldDB" id="A0A7W7WYU0"/>
<feature type="compositionally biased region" description="Basic residues" evidence="1">
    <location>
        <begin position="376"/>
        <end position="386"/>
    </location>
</feature>
<reference evidence="3 4" key="1">
    <citation type="submission" date="2020-08" db="EMBL/GenBank/DDBJ databases">
        <title>Sequencing the genomes of 1000 actinobacteria strains.</title>
        <authorList>
            <person name="Klenk H.-P."/>
        </authorList>
    </citation>
    <scope>NUCLEOTIDE SEQUENCE [LARGE SCALE GENOMIC DNA]</scope>
    <source>
        <strain evidence="3 4">DSM 45084</strain>
    </source>
</reference>
<evidence type="ECO:0000259" key="2">
    <source>
        <dbReference type="Pfam" id="PF10979"/>
    </source>
</evidence>
<dbReference type="RefSeq" id="WP_184673298.1">
    <property type="nucleotide sequence ID" value="NZ_BAABAI010000041.1"/>
</dbReference>
<accession>A0A7W7WYU0</accession>
<evidence type="ECO:0000313" key="4">
    <source>
        <dbReference type="Proteomes" id="UP000542674"/>
    </source>
</evidence>
<keyword evidence="4" id="KW-1185">Reference proteome</keyword>
<evidence type="ECO:0000256" key="1">
    <source>
        <dbReference type="SAM" id="MobiDB-lite"/>
    </source>
</evidence>
<gene>
    <name evidence="3" type="ORF">F4559_005432</name>
</gene>
<dbReference type="EMBL" id="JACHJS010000001">
    <property type="protein sequence ID" value="MBB4968073.1"/>
    <property type="molecule type" value="Genomic_DNA"/>
</dbReference>
<dbReference type="InterPro" id="IPR024498">
    <property type="entry name" value="DUF2786"/>
</dbReference>
<name>A0A7W7WYU0_9PSEU</name>